<dbReference type="SMART" id="SM00702">
    <property type="entry name" value="P4Hc"/>
    <property type="match status" value="1"/>
</dbReference>
<evidence type="ECO:0000256" key="1">
    <source>
        <dbReference type="ARBA" id="ARBA00001961"/>
    </source>
</evidence>
<dbReference type="SMART" id="SM00254">
    <property type="entry name" value="ShKT"/>
    <property type="match status" value="1"/>
</dbReference>
<gene>
    <name evidence="15" type="ORF">AB1Y20_004950</name>
</gene>
<evidence type="ECO:0000313" key="15">
    <source>
        <dbReference type="EMBL" id="KAL1511660.1"/>
    </source>
</evidence>
<evidence type="ECO:0000256" key="6">
    <source>
        <dbReference type="ARBA" id="ARBA00022964"/>
    </source>
</evidence>
<keyword evidence="8" id="KW-0560">Oxidoreductase</keyword>
<dbReference type="PROSITE" id="PS51670">
    <property type="entry name" value="SHKT"/>
    <property type="match status" value="1"/>
</dbReference>
<comment type="cofactor">
    <cofactor evidence="1">
        <name>L-ascorbate</name>
        <dbReference type="ChEBI" id="CHEBI:38290"/>
    </cofactor>
</comment>
<evidence type="ECO:0000259" key="13">
    <source>
        <dbReference type="PROSITE" id="PS51471"/>
    </source>
</evidence>
<evidence type="ECO:0000256" key="12">
    <source>
        <dbReference type="SAM" id="Phobius"/>
    </source>
</evidence>
<dbReference type="GO" id="GO:0005506">
    <property type="term" value="F:iron ion binding"/>
    <property type="evidence" value="ECO:0007669"/>
    <property type="project" value="InterPro"/>
</dbReference>
<feature type="transmembrane region" description="Helical" evidence="12">
    <location>
        <begin position="21"/>
        <end position="39"/>
    </location>
</feature>
<comment type="subcellular location">
    <subcellularLocation>
        <location evidence="3">Endomembrane system</location>
    </subcellularLocation>
    <subcellularLocation>
        <location evidence="2">Membrane</location>
        <topology evidence="2">Single-pass membrane protein</topology>
    </subcellularLocation>
</comment>
<evidence type="ECO:0000256" key="8">
    <source>
        <dbReference type="ARBA" id="ARBA00023002"/>
    </source>
</evidence>
<evidence type="ECO:0000256" key="9">
    <source>
        <dbReference type="ARBA" id="ARBA00023004"/>
    </source>
</evidence>
<dbReference type="Gene3D" id="2.60.120.620">
    <property type="entry name" value="q2cbj1_9rhob like domain"/>
    <property type="match status" value="1"/>
</dbReference>
<dbReference type="PROSITE" id="PS51471">
    <property type="entry name" value="FE2OG_OXY"/>
    <property type="match status" value="1"/>
</dbReference>
<keyword evidence="4 12" id="KW-0812">Transmembrane</keyword>
<feature type="domain" description="ShKT" evidence="14">
    <location>
        <begin position="48"/>
        <end position="78"/>
    </location>
</feature>
<keyword evidence="16" id="KW-1185">Reference proteome</keyword>
<evidence type="ECO:0000256" key="2">
    <source>
        <dbReference type="ARBA" id="ARBA00004167"/>
    </source>
</evidence>
<evidence type="ECO:0000259" key="14">
    <source>
        <dbReference type="PROSITE" id="PS51670"/>
    </source>
</evidence>
<dbReference type="GO" id="GO:0031418">
    <property type="term" value="F:L-ascorbic acid binding"/>
    <property type="evidence" value="ECO:0007669"/>
    <property type="project" value="InterPro"/>
</dbReference>
<comment type="caution">
    <text evidence="15">The sequence shown here is derived from an EMBL/GenBank/DDBJ whole genome shotgun (WGS) entry which is preliminary data.</text>
</comment>
<evidence type="ECO:0008006" key="17">
    <source>
        <dbReference type="Google" id="ProtNLM"/>
    </source>
</evidence>
<dbReference type="InterPro" id="IPR045054">
    <property type="entry name" value="P4HA-like"/>
</dbReference>
<keyword evidence="9" id="KW-0408">Iron</keyword>
<evidence type="ECO:0000256" key="3">
    <source>
        <dbReference type="ARBA" id="ARBA00004308"/>
    </source>
</evidence>
<keyword evidence="7 12" id="KW-1133">Transmembrane helix</keyword>
<dbReference type="AlphaFoldDB" id="A0AB34J4J4"/>
<keyword evidence="10 12" id="KW-0472">Membrane</keyword>
<reference evidence="15 16" key="1">
    <citation type="journal article" date="2024" name="Science">
        <title>Giant polyketide synthase enzymes in the biosynthesis of giant marine polyether toxins.</title>
        <authorList>
            <person name="Fallon T.R."/>
            <person name="Shende V.V."/>
            <person name="Wierzbicki I.H."/>
            <person name="Pendleton A.L."/>
            <person name="Watervoot N.F."/>
            <person name="Auber R.P."/>
            <person name="Gonzalez D.J."/>
            <person name="Wisecaver J.H."/>
            <person name="Moore B.S."/>
        </authorList>
    </citation>
    <scope>NUCLEOTIDE SEQUENCE [LARGE SCALE GENOMIC DNA]</scope>
    <source>
        <strain evidence="15 16">12B1</strain>
    </source>
</reference>
<dbReference type="Pfam" id="PF01549">
    <property type="entry name" value="ShK"/>
    <property type="match status" value="1"/>
</dbReference>
<dbReference type="PANTHER" id="PTHR10869">
    <property type="entry name" value="PROLYL 4-HYDROXYLASE ALPHA SUBUNIT"/>
    <property type="match status" value="1"/>
</dbReference>
<dbReference type="Pfam" id="PF13640">
    <property type="entry name" value="2OG-FeII_Oxy_3"/>
    <property type="match status" value="1"/>
</dbReference>
<evidence type="ECO:0000256" key="10">
    <source>
        <dbReference type="ARBA" id="ARBA00023136"/>
    </source>
</evidence>
<evidence type="ECO:0000256" key="7">
    <source>
        <dbReference type="ARBA" id="ARBA00022989"/>
    </source>
</evidence>
<feature type="region of interest" description="Disordered" evidence="11">
    <location>
        <begin position="347"/>
        <end position="367"/>
    </location>
</feature>
<evidence type="ECO:0000256" key="4">
    <source>
        <dbReference type="ARBA" id="ARBA00022692"/>
    </source>
</evidence>
<sequence length="367" mass="40887">MARKGKGKAAPPLPPSNRRTITPLLSLGGVVALVAAAYFRSPRPPPVCEDLHEMCFAWHKAGYCEQKALLCPRTCGRCPGVAGRTPPVPHASRCQRDNHSAAVPAYHLNSLFQRAVDAFPQYEPQVLSTDPWLVRFRNFLSTAEANAFQEVCLRHFERSLAGDQLNPVRTSDQCWCNFASCFANEHVHRVTTRINTLLGLPYDHGEELQVVRYNKGQFYRSHHDQNSATWTPQGPRVLTFFMYLNDVPKGGETAFPRIGGGVEVAPRVGDAILWPSTYDDQPMLADMRTMHEARPVEEGVKFGANLWVHQFSFKTPSERGCELTFVNTVGDRPLSRAHQELVAGKVPTHEETLRQASRAKPGAAPPQ</sequence>
<keyword evidence="6" id="KW-0223">Dioxygenase</keyword>
<accession>A0AB34J4J4</accession>
<dbReference type="InterPro" id="IPR006620">
    <property type="entry name" value="Pro_4_hyd_alph"/>
</dbReference>
<dbReference type="InterPro" id="IPR044862">
    <property type="entry name" value="Pro_4_hyd_alph_FE2OG_OXY"/>
</dbReference>
<evidence type="ECO:0000256" key="11">
    <source>
        <dbReference type="SAM" id="MobiDB-lite"/>
    </source>
</evidence>
<dbReference type="GO" id="GO:0004656">
    <property type="term" value="F:procollagen-proline 4-dioxygenase activity"/>
    <property type="evidence" value="ECO:0007669"/>
    <property type="project" value="TreeGrafter"/>
</dbReference>
<keyword evidence="5" id="KW-0479">Metal-binding</keyword>
<dbReference type="InterPro" id="IPR005123">
    <property type="entry name" value="Oxoglu/Fe-dep_dioxygenase_dom"/>
</dbReference>
<dbReference type="GO" id="GO:0016020">
    <property type="term" value="C:membrane"/>
    <property type="evidence" value="ECO:0007669"/>
    <property type="project" value="UniProtKB-SubCell"/>
</dbReference>
<proteinExistence type="predicted"/>
<protein>
    <recommendedName>
        <fullName evidence="17">Fe2OG dioxygenase domain-containing protein</fullName>
    </recommendedName>
</protein>
<dbReference type="PANTHER" id="PTHR10869:SF233">
    <property type="entry name" value="FE2OG DIOXYGENASE DOMAIN-CONTAINING PROTEIN"/>
    <property type="match status" value="1"/>
</dbReference>
<dbReference type="EMBL" id="JBGBPQ010000013">
    <property type="protein sequence ID" value="KAL1511660.1"/>
    <property type="molecule type" value="Genomic_DNA"/>
</dbReference>
<dbReference type="InterPro" id="IPR003582">
    <property type="entry name" value="ShKT_dom"/>
</dbReference>
<feature type="domain" description="Fe2OG dioxygenase" evidence="13">
    <location>
        <begin position="204"/>
        <end position="310"/>
    </location>
</feature>
<dbReference type="GO" id="GO:0005783">
    <property type="term" value="C:endoplasmic reticulum"/>
    <property type="evidence" value="ECO:0007669"/>
    <property type="project" value="TreeGrafter"/>
</dbReference>
<evidence type="ECO:0000313" key="16">
    <source>
        <dbReference type="Proteomes" id="UP001515480"/>
    </source>
</evidence>
<dbReference type="Proteomes" id="UP001515480">
    <property type="component" value="Unassembled WGS sequence"/>
</dbReference>
<organism evidence="15 16">
    <name type="scientific">Prymnesium parvum</name>
    <name type="common">Toxic golden alga</name>
    <dbReference type="NCBI Taxonomy" id="97485"/>
    <lineage>
        <taxon>Eukaryota</taxon>
        <taxon>Haptista</taxon>
        <taxon>Haptophyta</taxon>
        <taxon>Prymnesiophyceae</taxon>
        <taxon>Prymnesiales</taxon>
        <taxon>Prymnesiaceae</taxon>
        <taxon>Prymnesium</taxon>
    </lineage>
</organism>
<name>A0AB34J4J4_PRYPA</name>
<evidence type="ECO:0000256" key="5">
    <source>
        <dbReference type="ARBA" id="ARBA00022723"/>
    </source>
</evidence>